<feature type="region of interest" description="Disordered" evidence="1">
    <location>
        <begin position="159"/>
        <end position="179"/>
    </location>
</feature>
<dbReference type="EMBL" id="BAAAXZ010000081">
    <property type="protein sequence ID" value="GAA2925329.1"/>
    <property type="molecule type" value="Genomic_DNA"/>
</dbReference>
<accession>A0ABN3WR87</accession>
<reference evidence="2 3" key="1">
    <citation type="journal article" date="2019" name="Int. J. Syst. Evol. Microbiol.">
        <title>The Global Catalogue of Microorganisms (GCM) 10K type strain sequencing project: providing services to taxonomists for standard genome sequencing and annotation.</title>
        <authorList>
            <consortium name="The Broad Institute Genomics Platform"/>
            <consortium name="The Broad Institute Genome Sequencing Center for Infectious Disease"/>
            <person name="Wu L."/>
            <person name="Ma J."/>
        </authorList>
    </citation>
    <scope>NUCLEOTIDE SEQUENCE [LARGE SCALE GENOMIC DNA]</scope>
    <source>
        <strain evidence="2 3">JCM 4087</strain>
    </source>
</reference>
<organism evidence="2 3">
    <name type="scientific">Streptomyces thioluteus</name>
    <dbReference type="NCBI Taxonomy" id="66431"/>
    <lineage>
        <taxon>Bacteria</taxon>
        <taxon>Bacillati</taxon>
        <taxon>Actinomycetota</taxon>
        <taxon>Actinomycetes</taxon>
        <taxon>Kitasatosporales</taxon>
        <taxon>Streptomycetaceae</taxon>
        <taxon>Streptomyces</taxon>
    </lineage>
</organism>
<protein>
    <submittedName>
        <fullName evidence="2">Uncharacterized protein</fullName>
    </submittedName>
</protein>
<proteinExistence type="predicted"/>
<gene>
    <name evidence="2" type="ORF">GCM10020221_21640</name>
</gene>
<dbReference type="Proteomes" id="UP001501102">
    <property type="component" value="Unassembled WGS sequence"/>
</dbReference>
<sequence>MDQVPVSPLGITYATPARGAVIHDRRARQAALPITVHHGDGGTEETILVFGPSCECDLFRKSMECPADELRSYPEARQPYAAAQQVDAFPAGKKRADDMAFMLGRVLKEMGIRPGDRDSWPRLTGRASLSGEPYVYLGTVPMATARKLVDALVYAESVKRSAPEQRACGAPFPEPRTRT</sequence>
<evidence type="ECO:0000313" key="2">
    <source>
        <dbReference type="EMBL" id="GAA2925329.1"/>
    </source>
</evidence>
<evidence type="ECO:0000313" key="3">
    <source>
        <dbReference type="Proteomes" id="UP001501102"/>
    </source>
</evidence>
<name>A0ABN3WR87_STRTU</name>
<dbReference type="RefSeq" id="WP_344962628.1">
    <property type="nucleotide sequence ID" value="NZ_BAAAXZ010000081.1"/>
</dbReference>
<evidence type="ECO:0000256" key="1">
    <source>
        <dbReference type="SAM" id="MobiDB-lite"/>
    </source>
</evidence>
<comment type="caution">
    <text evidence="2">The sequence shown here is derived from an EMBL/GenBank/DDBJ whole genome shotgun (WGS) entry which is preliminary data.</text>
</comment>
<keyword evidence="3" id="KW-1185">Reference proteome</keyword>